<dbReference type="InterPro" id="IPR029060">
    <property type="entry name" value="PIN-like_dom_sf"/>
</dbReference>
<dbReference type="EMBL" id="GECU01037141">
    <property type="protein sequence ID" value="JAS70565.1"/>
    <property type="molecule type" value="Transcribed_RNA"/>
</dbReference>
<protein>
    <submittedName>
        <fullName evidence="1">Uncharacterized protein</fullName>
    </submittedName>
</protein>
<proteinExistence type="predicted"/>
<feature type="non-terminal residue" evidence="1">
    <location>
        <position position="1"/>
    </location>
</feature>
<sequence length="218" mass="24921">EDLQQYLTYELSPYPMSLFDENGFRKGKKSALYDSFTPLETVAFGPHRFYVVDGGYFMHKVKWQKRMSVQDICRQYVAYLQRHYSDGKVAVVFDGYSPDIDSGGTKSAERQRRSTRYVSPSIEFDQSTLITVTQEIFLSNHINKDRFIDVLRPALEDVGIEVRQAYEDADRLIIETALEKSPHHDSTIIIGEDVDLLVLLTALGNADSKIYLKKPGHG</sequence>
<dbReference type="SUPFAM" id="SSF88723">
    <property type="entry name" value="PIN domain-like"/>
    <property type="match status" value="1"/>
</dbReference>
<gene>
    <name evidence="1" type="ORF">g.57541</name>
</gene>
<organism evidence="1">
    <name type="scientific">Homalodisca liturata</name>
    <dbReference type="NCBI Taxonomy" id="320908"/>
    <lineage>
        <taxon>Eukaryota</taxon>
        <taxon>Metazoa</taxon>
        <taxon>Ecdysozoa</taxon>
        <taxon>Arthropoda</taxon>
        <taxon>Hexapoda</taxon>
        <taxon>Insecta</taxon>
        <taxon>Pterygota</taxon>
        <taxon>Neoptera</taxon>
        <taxon>Paraneoptera</taxon>
        <taxon>Hemiptera</taxon>
        <taxon>Auchenorrhyncha</taxon>
        <taxon>Membracoidea</taxon>
        <taxon>Cicadellidae</taxon>
        <taxon>Cicadellinae</taxon>
        <taxon>Proconiini</taxon>
        <taxon>Homalodisca</taxon>
    </lineage>
</organism>
<evidence type="ECO:0000313" key="1">
    <source>
        <dbReference type="EMBL" id="JAS70565.1"/>
    </source>
</evidence>
<feature type="non-terminal residue" evidence="1">
    <location>
        <position position="218"/>
    </location>
</feature>
<dbReference type="Gene3D" id="3.40.50.1010">
    <property type="entry name" value="5'-nuclease"/>
    <property type="match status" value="1"/>
</dbReference>
<name>A0A1B6H761_9HEMI</name>
<accession>A0A1B6H761</accession>
<reference evidence="1" key="1">
    <citation type="submission" date="2015-11" db="EMBL/GenBank/DDBJ databases">
        <title>De novo transcriptome assembly of four potential Pierce s Disease insect vectors from Arizona vineyards.</title>
        <authorList>
            <person name="Tassone E.E."/>
        </authorList>
    </citation>
    <scope>NUCLEOTIDE SEQUENCE</scope>
</reference>
<dbReference type="AlphaFoldDB" id="A0A1B6H761"/>